<accession>A0A0G1W2H8</accession>
<comment type="caution">
    <text evidence="1">The sequence shown here is derived from an EMBL/GenBank/DDBJ whole genome shotgun (WGS) entry which is preliminary data.</text>
</comment>
<dbReference type="EMBL" id="LCQD01000009">
    <property type="protein sequence ID" value="KKW12775.1"/>
    <property type="molecule type" value="Genomic_DNA"/>
</dbReference>
<gene>
    <name evidence="1" type="ORF">UY48_C0009G0008</name>
</gene>
<protein>
    <submittedName>
        <fullName evidence="1">Uncharacterized protein</fullName>
    </submittedName>
</protein>
<sequence length="163" mass="17981">MRIKRREVELESTIFDLVQIINKNNPTLCPSCGTHITDDCAPSCAVYKAENLIPTGNTFTADLRSLNIRPSLLALALAAEAKIRLLEYKGGWTHYTPIQCFNMLKDEAKELEEALTAQGLSTEEYRAGVLDEVCDNVIVSMMIADVSKALSYEGDSLGRAIPK</sequence>
<dbReference type="Proteomes" id="UP000034588">
    <property type="component" value="Unassembled WGS sequence"/>
</dbReference>
<organism evidence="1 2">
    <name type="scientific">Candidatus Gottesmanbacteria bacterium GW2011_GWB1_49_7</name>
    <dbReference type="NCBI Taxonomy" id="1618448"/>
    <lineage>
        <taxon>Bacteria</taxon>
        <taxon>Candidatus Gottesmaniibacteriota</taxon>
    </lineage>
</organism>
<evidence type="ECO:0000313" key="2">
    <source>
        <dbReference type="Proteomes" id="UP000034588"/>
    </source>
</evidence>
<dbReference type="AlphaFoldDB" id="A0A0G1W2H8"/>
<proteinExistence type="predicted"/>
<reference evidence="1 2" key="1">
    <citation type="journal article" date="2015" name="Nature">
        <title>rRNA introns, odd ribosomes, and small enigmatic genomes across a large radiation of phyla.</title>
        <authorList>
            <person name="Brown C.T."/>
            <person name="Hug L.A."/>
            <person name="Thomas B.C."/>
            <person name="Sharon I."/>
            <person name="Castelle C.J."/>
            <person name="Singh A."/>
            <person name="Wilkins M.J."/>
            <person name="Williams K.H."/>
            <person name="Banfield J.F."/>
        </authorList>
    </citation>
    <scope>NUCLEOTIDE SEQUENCE [LARGE SCALE GENOMIC DNA]</scope>
</reference>
<evidence type="ECO:0000313" key="1">
    <source>
        <dbReference type="EMBL" id="KKW12775.1"/>
    </source>
</evidence>
<name>A0A0G1W2H8_9BACT</name>